<comment type="caution">
    <text evidence="4">The sequence shown here is derived from an EMBL/GenBank/DDBJ whole genome shotgun (WGS) entry which is preliminary data.</text>
</comment>
<sequence>MRIVIEMQGAQTESRFRGIGRYTMAFAQAVVRNRGEHEIILALSGLFPDTIEPTRAAFDDLLPQENIRVWLAPGPVKEEQPGNESRRETAELLREAFLASLRPDIIHISSLFEGYVDDAVTSIGRFDPTTPVTVILYDLIPLLNPDHYLKPNPRYEQYYLRKIESLRHAASYLAISEFSRQEAIDALGIANGKAIKISTAIDSHFRQQTIDEATANHLRQKFGISRLFVLYTGGSDERKNLPRLIEAFAALPEQLRKRFQLLFAGKMPEGDIVRFKHLAKKSGLKEDELLFTGYISDDELIMFYNLCQLYVFPSWHEGFGLPALEAMACGAPVIGGNTSSLPEVIGLPEALFDPFDGTAISQKMAQALEDEAFRTRLREHGLEQAKKFSWDETAKRVIAAWEDLDTTQPRPISIKPHNGGKPRLAIVSPLPPERTGIADYSAELLPALAAHYDLELIVAQDRVDDPWVNLHGKVRDVAWLRANAGEIDRVLYQIGNSPFHRHMLPLLEEFPGTVVLHDFYLSGLMAWRELHGGEAGALTRALYESHGYAGVRDRYCDAEAAKCHHPVNWHILQHAQGVIVHSDYSHDLARQWYGHEAAADWKVIPLLRSPAGKVDKQSSRRQLGIDAGDFVVCSFGFLDGTKLNHRLLQAWLKSSPSGDKRCRLVFVGENHGGEYGASLRKTMRESGLGERLHITGFAAPEVFRNYLAAADLAVQLRTSSRGETSGTVLDCMNYGLPLIVNANGSMAELDREAVWMLPDEFSDEALVEALETLWRDPTRRQDLGAKARALVIEHHAPEVCAQRYADAIESFHQHTATAVPALLGAITAQEGFAPDDAALLRLSQTIAMSLPLPRPARRLFLDVTATCSNDLKTGIERVARAIIMALLGSPPAGYRVEPVYLSNAGGAWHYRYARNYTLELLGCPPDALEDETVEPENGDILLGLDISGDKLVRAEQAGLFSSYRNLGVIVYWMVHDLLPIRMPEVFPPGTSENHAQWLRAISSFDGAVCVSKTIADDLAAWRVEAGIDKHNKRPYRIAWSHHGADVTNSAPSTGMPDNAKSVLDQLASRPSFLMVGTIEPRKGHLQTIEAFTALWKEGVDVNLVIVGKEGWKDLPDSMRRVIPQTVESLRSHPELNKRLFWLEGISDEYLEKVYAASACLIAASYDEGFGLPLIEAAQHKLPIIARNIPVFREVAGEHALYFDVATPDGLAQSIKIWLALRESGQYPKSDDIPLLTWKESAQQLLAVLEINRPQSISSTENT</sequence>
<evidence type="ECO:0000259" key="3">
    <source>
        <dbReference type="Pfam" id="PF13439"/>
    </source>
</evidence>
<feature type="domain" description="Glycosyl transferase family 1" evidence="2">
    <location>
        <begin position="225"/>
        <end position="381"/>
    </location>
</feature>
<feature type="domain" description="Glycosyl transferase family 1" evidence="2">
    <location>
        <begin position="615"/>
        <end position="788"/>
    </location>
</feature>
<dbReference type="AlphaFoldDB" id="A0AAE2YMW3"/>
<dbReference type="GO" id="GO:0009103">
    <property type="term" value="P:lipopolysaccharide biosynthetic process"/>
    <property type="evidence" value="ECO:0007669"/>
    <property type="project" value="TreeGrafter"/>
</dbReference>
<dbReference type="SUPFAM" id="SSF53756">
    <property type="entry name" value="UDP-Glycosyltransferase/glycogen phosphorylase"/>
    <property type="match status" value="3"/>
</dbReference>
<evidence type="ECO:0000259" key="2">
    <source>
        <dbReference type="Pfam" id="PF00534"/>
    </source>
</evidence>
<accession>A0AAE2YMW3</accession>
<feature type="domain" description="Glycosyl transferase family 1" evidence="2">
    <location>
        <begin position="1069"/>
        <end position="1223"/>
    </location>
</feature>
<keyword evidence="5" id="KW-1185">Reference proteome</keyword>
<feature type="domain" description="Glycosyltransferase subfamily 4-like N-terminal" evidence="3">
    <location>
        <begin position="17"/>
        <end position="203"/>
    </location>
</feature>
<dbReference type="CDD" id="cd03809">
    <property type="entry name" value="GT4_MtfB-like"/>
    <property type="match status" value="2"/>
</dbReference>
<dbReference type="Pfam" id="PF00534">
    <property type="entry name" value="Glycos_transf_1"/>
    <property type="match status" value="3"/>
</dbReference>
<dbReference type="CDD" id="cd03801">
    <property type="entry name" value="GT4_PimA-like"/>
    <property type="match status" value="1"/>
</dbReference>
<dbReference type="InterPro" id="IPR001296">
    <property type="entry name" value="Glyco_trans_1"/>
</dbReference>
<dbReference type="Gene3D" id="3.40.50.2000">
    <property type="entry name" value="Glycogen Phosphorylase B"/>
    <property type="match status" value="4"/>
</dbReference>
<dbReference type="InterPro" id="IPR028098">
    <property type="entry name" value="Glyco_trans_4-like_N"/>
</dbReference>
<organism evidence="4 5">
    <name type="scientific">Igneacidithiobacillus copahuensis</name>
    <dbReference type="NCBI Taxonomy" id="2724909"/>
    <lineage>
        <taxon>Bacteria</taxon>
        <taxon>Pseudomonadati</taxon>
        <taxon>Pseudomonadota</taxon>
        <taxon>Acidithiobacillia</taxon>
        <taxon>Acidithiobacillales</taxon>
        <taxon>Acidithiobacillaceae</taxon>
        <taxon>Igneacidithiobacillus</taxon>
    </lineage>
</organism>
<dbReference type="GO" id="GO:0016757">
    <property type="term" value="F:glycosyltransferase activity"/>
    <property type="evidence" value="ECO:0007669"/>
    <property type="project" value="InterPro"/>
</dbReference>
<dbReference type="EMBL" id="JAAXYO010000031">
    <property type="protein sequence ID" value="MBU2787014.1"/>
    <property type="molecule type" value="Genomic_DNA"/>
</dbReference>
<dbReference type="PANTHER" id="PTHR46401">
    <property type="entry name" value="GLYCOSYLTRANSFERASE WBBK-RELATED"/>
    <property type="match status" value="1"/>
</dbReference>
<reference evidence="4" key="1">
    <citation type="journal article" date="2021" name="ISME J.">
        <title>Genomic evolution of the class Acidithiobacillia: deep-branching Proteobacteria living in extreme acidic conditions.</title>
        <authorList>
            <person name="Moya-Beltran A."/>
            <person name="Beard S."/>
            <person name="Rojas-Villalobos C."/>
            <person name="Issotta F."/>
            <person name="Gallardo Y."/>
            <person name="Ulloa R."/>
            <person name="Giaveno A."/>
            <person name="Degli Esposti M."/>
            <person name="Johnson D.B."/>
            <person name="Quatrini R."/>
        </authorList>
    </citation>
    <scope>NUCLEOTIDE SEQUENCE</scope>
    <source>
        <strain evidence="4">VAN18-1</strain>
    </source>
</reference>
<protein>
    <submittedName>
        <fullName evidence="4">Glycosyltransferase</fullName>
    </submittedName>
</protein>
<gene>
    <name evidence="4" type="ORF">HFQ13_02090</name>
</gene>
<evidence type="ECO:0000313" key="5">
    <source>
        <dbReference type="Proteomes" id="UP001197378"/>
    </source>
</evidence>
<dbReference type="Proteomes" id="UP001197378">
    <property type="component" value="Unassembled WGS sequence"/>
</dbReference>
<dbReference type="RefSeq" id="WP_215885350.1">
    <property type="nucleotide sequence ID" value="NZ_JAAXYO010000031.1"/>
</dbReference>
<dbReference type="Pfam" id="PF13439">
    <property type="entry name" value="Glyco_transf_4"/>
    <property type="match status" value="1"/>
</dbReference>
<name>A0AAE2YMW3_9PROT</name>
<dbReference type="PANTHER" id="PTHR46401:SF2">
    <property type="entry name" value="GLYCOSYLTRANSFERASE WBBK-RELATED"/>
    <property type="match status" value="1"/>
</dbReference>
<evidence type="ECO:0000313" key="4">
    <source>
        <dbReference type="EMBL" id="MBU2787014.1"/>
    </source>
</evidence>
<proteinExistence type="predicted"/>
<evidence type="ECO:0000256" key="1">
    <source>
        <dbReference type="ARBA" id="ARBA00022679"/>
    </source>
</evidence>
<keyword evidence="1" id="KW-0808">Transferase</keyword>